<evidence type="ECO:0000313" key="2">
    <source>
        <dbReference type="Proteomes" id="UP000462055"/>
    </source>
</evidence>
<dbReference type="AlphaFoldDB" id="A0A6I4MNW2"/>
<name>A0A6I4MNW2_9ACTN</name>
<accession>A0A6I4MNW2</accession>
<protein>
    <submittedName>
        <fullName evidence="1">Uncharacterized protein</fullName>
    </submittedName>
</protein>
<sequence length="82" mass="9380">MTHTETERAAPADSEALDRLRHEFPGWWFGRSHKNVGWDAKRRRGAFWTGGIWALEATSPELLRELLLEVQIIDAKHAAARS</sequence>
<organism evidence="1 2">
    <name type="scientific">Actinomadura physcomitrii</name>
    <dbReference type="NCBI Taxonomy" id="2650748"/>
    <lineage>
        <taxon>Bacteria</taxon>
        <taxon>Bacillati</taxon>
        <taxon>Actinomycetota</taxon>
        <taxon>Actinomycetes</taxon>
        <taxon>Streptosporangiales</taxon>
        <taxon>Thermomonosporaceae</taxon>
        <taxon>Actinomadura</taxon>
    </lineage>
</organism>
<comment type="caution">
    <text evidence="1">The sequence shown here is derived from an EMBL/GenBank/DDBJ whole genome shotgun (WGS) entry which is preliminary data.</text>
</comment>
<dbReference type="EMBL" id="WBMS02000042">
    <property type="protein sequence ID" value="MWA05814.1"/>
    <property type="molecule type" value="Genomic_DNA"/>
</dbReference>
<dbReference type="RefSeq" id="WP_151598239.1">
    <property type="nucleotide sequence ID" value="NZ_WBMS02000042.1"/>
</dbReference>
<reference evidence="1" key="1">
    <citation type="submission" date="2019-12" db="EMBL/GenBank/DDBJ databases">
        <title>Actinomadura physcomitrii sp. nov., a novel actinomycete isolated from moss [Physcomitrium sphaericum (Ludw) Fuernr].</title>
        <authorList>
            <person name="Zhuang X."/>
        </authorList>
    </citation>
    <scope>NUCLEOTIDE SEQUENCE [LARGE SCALE GENOMIC DNA]</scope>
    <source>
        <strain evidence="1">LD22</strain>
    </source>
</reference>
<keyword evidence="2" id="KW-1185">Reference proteome</keyword>
<proteinExistence type="predicted"/>
<dbReference type="Proteomes" id="UP000462055">
    <property type="component" value="Unassembled WGS sequence"/>
</dbReference>
<gene>
    <name evidence="1" type="ORF">F8568_036760</name>
</gene>
<evidence type="ECO:0000313" key="1">
    <source>
        <dbReference type="EMBL" id="MWA05814.1"/>
    </source>
</evidence>